<proteinExistence type="predicted"/>
<reference evidence="2" key="1">
    <citation type="submission" date="2016-10" db="EMBL/GenBank/DDBJ databases">
        <authorList>
            <person name="Varghese N."/>
            <person name="Submissions S."/>
        </authorList>
    </citation>
    <scope>NUCLEOTIDE SEQUENCE [LARGE SCALE GENOMIC DNA]</scope>
    <source>
        <strain evidence="2">CGMCC 1.10783</strain>
    </source>
</reference>
<sequence>MAAERRLLPQGWRKLVLVLHVTGGVGWMGLDVGLLFLVFTGLLTDSGRTAVAVYTAIGILVPPAVVSLSLLMLVTGLVQGLWTKWGLLQYWWVVVKLVLGIVLTALVFIALLPAVGSLSAELIGTDGASGAAVRRALGAAPVQLLFPPIVSFLSLAFALVLAVYKPWGPVRH</sequence>
<dbReference type="STRING" id="1045773.SAMN05216555_10634"/>
<dbReference type="OrthoDB" id="8082651at2"/>
<gene>
    <name evidence="1" type="ORF">SAMN05216555_10634</name>
</gene>
<evidence type="ECO:0000313" key="2">
    <source>
        <dbReference type="Proteomes" id="UP000182130"/>
    </source>
</evidence>
<organism evidence="1 2">
    <name type="scientific">Arthrobacter cupressi</name>
    <dbReference type="NCBI Taxonomy" id="1045773"/>
    <lineage>
        <taxon>Bacteria</taxon>
        <taxon>Bacillati</taxon>
        <taxon>Actinomycetota</taxon>
        <taxon>Actinomycetes</taxon>
        <taxon>Micrococcales</taxon>
        <taxon>Micrococcaceae</taxon>
        <taxon>Arthrobacter</taxon>
    </lineage>
</organism>
<name>A0A1G8Q217_9MICC</name>
<evidence type="ECO:0008006" key="3">
    <source>
        <dbReference type="Google" id="ProtNLM"/>
    </source>
</evidence>
<dbReference type="Proteomes" id="UP000182130">
    <property type="component" value="Unassembled WGS sequence"/>
</dbReference>
<accession>A0A1G8Q217</accession>
<evidence type="ECO:0000313" key="1">
    <source>
        <dbReference type="EMBL" id="SDI98576.1"/>
    </source>
</evidence>
<dbReference type="EMBL" id="FNEI01000006">
    <property type="protein sequence ID" value="SDI98576.1"/>
    <property type="molecule type" value="Genomic_DNA"/>
</dbReference>
<dbReference type="AlphaFoldDB" id="A0A1G8Q217"/>
<dbReference type="RefSeq" id="WP_074588491.1">
    <property type="nucleotide sequence ID" value="NZ_FNEI01000006.1"/>
</dbReference>
<protein>
    <recommendedName>
        <fullName evidence="3">DUF2269 domain-containing protein</fullName>
    </recommendedName>
</protein>
<keyword evidence="2" id="KW-1185">Reference proteome</keyword>